<organism evidence="2">
    <name type="scientific">Brassica napus</name>
    <name type="common">Rape</name>
    <dbReference type="NCBI Taxonomy" id="3708"/>
    <lineage>
        <taxon>Eukaryota</taxon>
        <taxon>Viridiplantae</taxon>
        <taxon>Streptophyta</taxon>
        <taxon>Embryophyta</taxon>
        <taxon>Tracheophyta</taxon>
        <taxon>Spermatophyta</taxon>
        <taxon>Magnoliopsida</taxon>
        <taxon>eudicotyledons</taxon>
        <taxon>Gunneridae</taxon>
        <taxon>Pentapetalae</taxon>
        <taxon>rosids</taxon>
        <taxon>malvids</taxon>
        <taxon>Brassicales</taxon>
        <taxon>Brassicaceae</taxon>
        <taxon>Brassiceae</taxon>
        <taxon>Brassica</taxon>
    </lineage>
</organism>
<sequence>NQARRSLSKEESHDFKGNSPYKTVHEEEIQCSAKTKQDQNEVKEGSKKVNIPGLNNQNKLEAAKANISVSFVNVVKAIGPVNKNIPYKNRQITRIKLLD</sequence>
<feature type="compositionally biased region" description="Basic and acidic residues" evidence="1">
    <location>
        <begin position="7"/>
        <end position="16"/>
    </location>
</feature>
<dbReference type="Proteomes" id="UP001295469">
    <property type="component" value="Chromosome A03"/>
</dbReference>
<accession>A0A816VH69</accession>
<proteinExistence type="predicted"/>
<name>A0A816VH69_BRANA</name>
<dbReference type="EMBL" id="HG994357">
    <property type="protein sequence ID" value="CAF2122952.1"/>
    <property type="molecule type" value="Genomic_DNA"/>
</dbReference>
<reference evidence="2" key="1">
    <citation type="submission" date="2021-01" db="EMBL/GenBank/DDBJ databases">
        <authorList>
            <consortium name="Genoscope - CEA"/>
            <person name="William W."/>
        </authorList>
    </citation>
    <scope>NUCLEOTIDE SEQUENCE</scope>
</reference>
<evidence type="ECO:0000313" key="2">
    <source>
        <dbReference type="EMBL" id="CAF2122952.1"/>
    </source>
</evidence>
<gene>
    <name evidence="2" type="ORF">DARMORV10_A03P20220.1</name>
</gene>
<dbReference type="AlphaFoldDB" id="A0A816VH69"/>
<feature type="compositionally biased region" description="Basic and acidic residues" evidence="1">
    <location>
        <begin position="35"/>
        <end position="47"/>
    </location>
</feature>
<evidence type="ECO:0000256" key="1">
    <source>
        <dbReference type="SAM" id="MobiDB-lite"/>
    </source>
</evidence>
<feature type="non-terminal residue" evidence="2">
    <location>
        <position position="1"/>
    </location>
</feature>
<feature type="region of interest" description="Disordered" evidence="1">
    <location>
        <begin position="1"/>
        <end position="53"/>
    </location>
</feature>
<protein>
    <submittedName>
        <fullName evidence="2">(rape) hypothetical protein</fullName>
    </submittedName>
</protein>